<dbReference type="Gene3D" id="1.20.920.10">
    <property type="entry name" value="Bromodomain-like"/>
    <property type="match status" value="1"/>
</dbReference>
<protein>
    <recommendedName>
        <fullName evidence="4">Bromo domain-containing protein</fullName>
    </recommendedName>
</protein>
<dbReference type="GeneTree" id="ENSGT00950000183170"/>
<feature type="compositionally biased region" description="Basic residues" evidence="3">
    <location>
        <begin position="10"/>
        <end position="20"/>
    </location>
</feature>
<dbReference type="eggNOG" id="KOG1828">
    <property type="taxonomic scope" value="Eukaryota"/>
</dbReference>
<feature type="compositionally biased region" description="Basic and acidic residues" evidence="3">
    <location>
        <begin position="214"/>
        <end position="239"/>
    </location>
</feature>
<dbReference type="Proteomes" id="UP000001074">
    <property type="component" value="Unassembled WGS sequence"/>
</dbReference>
<dbReference type="GO" id="GO:0006357">
    <property type="term" value="P:regulation of transcription by RNA polymerase II"/>
    <property type="evidence" value="ECO:0007669"/>
    <property type="project" value="TreeGrafter"/>
</dbReference>
<dbReference type="InterPro" id="IPR001487">
    <property type="entry name" value="Bromodomain"/>
</dbReference>
<reference evidence="5" key="2">
    <citation type="submission" date="2025-08" db="UniProtKB">
        <authorList>
            <consortium name="Ensembl"/>
        </authorList>
    </citation>
    <scope>IDENTIFICATION</scope>
</reference>
<proteinExistence type="predicted"/>
<dbReference type="GO" id="GO:0005634">
    <property type="term" value="C:nucleus"/>
    <property type="evidence" value="ECO:0007669"/>
    <property type="project" value="TreeGrafter"/>
</dbReference>
<dbReference type="Pfam" id="PF00439">
    <property type="entry name" value="Bromodomain"/>
    <property type="match status" value="1"/>
</dbReference>
<name>G1QC70_MYOLU</name>
<evidence type="ECO:0000259" key="4">
    <source>
        <dbReference type="PROSITE" id="PS50014"/>
    </source>
</evidence>
<dbReference type="PANTHER" id="PTHR22881:SF12">
    <property type="entry name" value="BROMODOMAIN-CONTAINING PROTEIN 7"/>
    <property type="match status" value="1"/>
</dbReference>
<feature type="region of interest" description="Disordered" evidence="3">
    <location>
        <begin position="1"/>
        <end position="68"/>
    </location>
</feature>
<dbReference type="STRING" id="59463.ENSMLUP00000021303"/>
<dbReference type="SUPFAM" id="SSF47370">
    <property type="entry name" value="Bromodomain"/>
    <property type="match status" value="1"/>
</dbReference>
<feature type="compositionally biased region" description="Basic and acidic residues" evidence="3">
    <location>
        <begin position="190"/>
        <end position="202"/>
    </location>
</feature>
<feature type="compositionally biased region" description="Basic and acidic residues" evidence="3">
    <location>
        <begin position="21"/>
        <end position="49"/>
    </location>
</feature>
<dbReference type="SMART" id="SM00297">
    <property type="entry name" value="BROMO"/>
    <property type="match status" value="1"/>
</dbReference>
<evidence type="ECO:0000256" key="2">
    <source>
        <dbReference type="PROSITE-ProRule" id="PRU00035"/>
    </source>
</evidence>
<sequence length="239" mass="27780">EKDHDEHKDRTQKKRKTKSRFKGETQKRVKEDRKKPDRDHVENEAEKDLQGQAPAGLDLPPDKPPKLLRQTRSRTHTSLNQLMRQLQIKDPSAFFSFPVTDFIAPSYFMIINHPIDFSTMKKTDYQSTELKDNFKLMCTDAMIYNKPGTTYYKAATKLLHSGVNILSQERIQSLTQSTDFMAGLQKSRKQKDWTDTPQRGEEGSCWPPKGRTQARWEYKSLSSKEENKDKNVLEGKVKS</sequence>
<dbReference type="PANTHER" id="PTHR22881">
    <property type="entry name" value="BROMODOMAIN CONTAINING PROTEIN"/>
    <property type="match status" value="1"/>
</dbReference>
<feature type="domain" description="Bromo" evidence="4">
    <location>
        <begin position="87"/>
        <end position="152"/>
    </location>
</feature>
<organism evidence="5 6">
    <name type="scientific">Myotis lucifugus</name>
    <name type="common">Little brown bat</name>
    <dbReference type="NCBI Taxonomy" id="59463"/>
    <lineage>
        <taxon>Eukaryota</taxon>
        <taxon>Metazoa</taxon>
        <taxon>Chordata</taxon>
        <taxon>Craniata</taxon>
        <taxon>Vertebrata</taxon>
        <taxon>Euteleostomi</taxon>
        <taxon>Mammalia</taxon>
        <taxon>Eutheria</taxon>
        <taxon>Laurasiatheria</taxon>
        <taxon>Chiroptera</taxon>
        <taxon>Yangochiroptera</taxon>
        <taxon>Vespertilionidae</taxon>
        <taxon>Myotis</taxon>
    </lineage>
</organism>
<dbReference type="EMBL" id="AAPE02016173">
    <property type="status" value="NOT_ANNOTATED_CDS"/>
    <property type="molecule type" value="Genomic_DNA"/>
</dbReference>
<feature type="region of interest" description="Disordered" evidence="3">
    <location>
        <begin position="185"/>
        <end position="239"/>
    </location>
</feature>
<evidence type="ECO:0000313" key="5">
    <source>
        <dbReference type="Ensembl" id="ENSMLUP00000021303.1"/>
    </source>
</evidence>
<reference evidence="5 6" key="1">
    <citation type="journal article" date="2011" name="Nature">
        <title>A high-resolution map of human evolutionary constraint using 29 mammals.</title>
        <authorList>
            <person name="Lindblad-Toh K."/>
            <person name="Garber M."/>
            <person name="Zuk O."/>
            <person name="Lin M.F."/>
            <person name="Parker B.J."/>
            <person name="Washietl S."/>
            <person name="Kheradpour P."/>
            <person name="Ernst J."/>
            <person name="Jordan G."/>
            <person name="Mauceli E."/>
            <person name="Ward L.D."/>
            <person name="Lowe C.B."/>
            <person name="Holloway A.K."/>
            <person name="Clamp M."/>
            <person name="Gnerre S."/>
            <person name="Alfoldi J."/>
            <person name="Beal K."/>
            <person name="Chang J."/>
            <person name="Clawson H."/>
            <person name="Cuff J."/>
            <person name="Di Palma F."/>
            <person name="Fitzgerald S."/>
            <person name="Flicek P."/>
            <person name="Guttman M."/>
            <person name="Hubisz M.J."/>
            <person name="Jaffe D.B."/>
            <person name="Jungreis I."/>
            <person name="Kent W.J."/>
            <person name="Kostka D."/>
            <person name="Lara M."/>
            <person name="Martins A.L."/>
            <person name="Massingham T."/>
            <person name="Moltke I."/>
            <person name="Raney B.J."/>
            <person name="Rasmussen M.D."/>
            <person name="Robinson J."/>
            <person name="Stark A."/>
            <person name="Vilella A.J."/>
            <person name="Wen J."/>
            <person name="Xie X."/>
            <person name="Zody M.C."/>
            <person name="Baldwin J."/>
            <person name="Bloom T."/>
            <person name="Chin C.W."/>
            <person name="Heiman D."/>
            <person name="Nicol R."/>
            <person name="Nusbaum C."/>
            <person name="Young S."/>
            <person name="Wilkinson J."/>
            <person name="Worley K.C."/>
            <person name="Kovar C.L."/>
            <person name="Muzny D.M."/>
            <person name="Gibbs R.A."/>
            <person name="Cree A."/>
            <person name="Dihn H.H."/>
            <person name="Fowler G."/>
            <person name="Jhangiani S."/>
            <person name="Joshi V."/>
            <person name="Lee S."/>
            <person name="Lewis L.R."/>
            <person name="Nazareth L.V."/>
            <person name="Okwuonu G."/>
            <person name="Santibanez J."/>
            <person name="Warren W.C."/>
            <person name="Mardis E.R."/>
            <person name="Weinstock G.M."/>
            <person name="Wilson R.K."/>
            <person name="Delehaunty K."/>
            <person name="Dooling D."/>
            <person name="Fronik C."/>
            <person name="Fulton L."/>
            <person name="Fulton B."/>
            <person name="Graves T."/>
            <person name="Minx P."/>
            <person name="Sodergren E."/>
            <person name="Birney E."/>
            <person name="Margulies E.H."/>
            <person name="Herrero J."/>
            <person name="Green E.D."/>
            <person name="Haussler D."/>
            <person name="Siepel A."/>
            <person name="Goldman N."/>
            <person name="Pollard K.S."/>
            <person name="Pedersen J.S."/>
            <person name="Lander E.S."/>
            <person name="Kellis M."/>
        </authorList>
    </citation>
    <scope>NUCLEOTIDE SEQUENCE [LARGE SCALE GENOMIC DNA]</scope>
</reference>
<dbReference type="InterPro" id="IPR051831">
    <property type="entry name" value="Bromodomain_contain_prot"/>
</dbReference>
<dbReference type="HOGENOM" id="CLU_1163453_0_0_1"/>
<dbReference type="InterPro" id="IPR036427">
    <property type="entry name" value="Bromodomain-like_sf"/>
</dbReference>
<dbReference type="InParanoid" id="G1QC70"/>
<evidence type="ECO:0000256" key="3">
    <source>
        <dbReference type="SAM" id="MobiDB-lite"/>
    </source>
</evidence>
<keyword evidence="1 2" id="KW-0103">Bromodomain</keyword>
<evidence type="ECO:0000256" key="1">
    <source>
        <dbReference type="ARBA" id="ARBA00023117"/>
    </source>
</evidence>
<dbReference type="Ensembl" id="ENSMLUT00000028753.1">
    <property type="protein sequence ID" value="ENSMLUP00000021303.1"/>
    <property type="gene ID" value="ENSMLUG00000026931.1"/>
</dbReference>
<keyword evidence="6" id="KW-1185">Reference proteome</keyword>
<accession>G1QC70</accession>
<reference evidence="5" key="3">
    <citation type="submission" date="2025-09" db="UniProtKB">
        <authorList>
            <consortium name="Ensembl"/>
        </authorList>
    </citation>
    <scope>IDENTIFICATION</scope>
</reference>
<dbReference type="AlphaFoldDB" id="G1QC70"/>
<evidence type="ECO:0000313" key="6">
    <source>
        <dbReference type="Proteomes" id="UP000001074"/>
    </source>
</evidence>
<dbReference type="PROSITE" id="PS50014">
    <property type="entry name" value="BROMODOMAIN_2"/>
    <property type="match status" value="1"/>
</dbReference>